<accession>A0A0J8VAM8</accession>
<evidence type="ECO:0000313" key="1">
    <source>
        <dbReference type="EMBL" id="PSW24501.1"/>
    </source>
</evidence>
<dbReference type="AlphaFoldDB" id="A0A0J8VAM8"/>
<organism evidence="1 2">
    <name type="scientific">Photobacterium swingsii</name>
    <dbReference type="NCBI Taxonomy" id="680026"/>
    <lineage>
        <taxon>Bacteria</taxon>
        <taxon>Pseudomonadati</taxon>
        <taxon>Pseudomonadota</taxon>
        <taxon>Gammaproteobacteria</taxon>
        <taxon>Vibrionales</taxon>
        <taxon>Vibrionaceae</taxon>
        <taxon>Photobacterium</taxon>
    </lineage>
</organism>
<keyword evidence="2" id="KW-1185">Reference proteome</keyword>
<proteinExistence type="predicted"/>
<reference evidence="1 2" key="1">
    <citation type="submission" date="2018-01" db="EMBL/GenBank/DDBJ databases">
        <title>Whole genome sequencing of Histamine producing bacteria.</title>
        <authorList>
            <person name="Butler K."/>
        </authorList>
    </citation>
    <scope>NUCLEOTIDE SEQUENCE [LARGE SCALE GENOMIC DNA]</scope>
    <source>
        <strain evidence="1 2">DSM 24669</strain>
    </source>
</reference>
<dbReference type="EMBL" id="PYLZ01000005">
    <property type="protein sequence ID" value="PSW24501.1"/>
    <property type="molecule type" value="Genomic_DNA"/>
</dbReference>
<dbReference type="RefSeq" id="WP_048898931.1">
    <property type="nucleotide sequence ID" value="NZ_AP024853.1"/>
</dbReference>
<dbReference type="STRING" id="680026.AB733_11665"/>
<evidence type="ECO:0000313" key="2">
    <source>
        <dbReference type="Proteomes" id="UP000240481"/>
    </source>
</evidence>
<dbReference type="Proteomes" id="UP000240481">
    <property type="component" value="Unassembled WGS sequence"/>
</dbReference>
<name>A0A0J8VAM8_9GAMM</name>
<comment type="caution">
    <text evidence="1">The sequence shown here is derived from an EMBL/GenBank/DDBJ whole genome shotgun (WGS) entry which is preliminary data.</text>
</comment>
<protein>
    <submittedName>
        <fullName evidence="1">Uncharacterized protein</fullName>
    </submittedName>
</protein>
<gene>
    <name evidence="1" type="ORF">C9I94_10720</name>
</gene>
<sequence>MTYGFLVTNSAGKEIIYGKEYIPVCVWAGYLNVSLSRSGYVDLGASYEGDYIIFARHVSGSVVAPTLYASNSRGKIRVNWSAKPSSASQAPQGVLPSGKIKVYVVGRTPRNTNISGKWGVALYDSDGKLVFTGTLPPAPIIGMNSKQKGYPRFGAHSAVIPNRCRQKTEAHGVMRPSGTDEYYYNCIVSGSGVVTYGVSIYMNTVPQPEAASGAWDIPYALIAIDTTHADRIWK</sequence>